<dbReference type="PANTHER" id="PTHR19863:SF11">
    <property type="entry name" value="WD REPEAT-CONTAINING PROTEIN 47-LIKE PROTEIN"/>
    <property type="match status" value="1"/>
</dbReference>
<proteinExistence type="predicted"/>
<dbReference type="InterPro" id="IPR057749">
    <property type="entry name" value="WDR47_COR"/>
</dbReference>
<dbReference type="PROSITE" id="PS50896">
    <property type="entry name" value="LISH"/>
    <property type="match status" value="1"/>
</dbReference>
<feature type="domain" description="CTLH" evidence="2">
    <location>
        <begin position="44"/>
        <end position="101"/>
    </location>
</feature>
<evidence type="ECO:0000313" key="3">
    <source>
        <dbReference type="EMBL" id="KAK7578264.1"/>
    </source>
</evidence>
<reference evidence="3 4" key="1">
    <citation type="submission" date="2024-03" db="EMBL/GenBank/DDBJ databases">
        <title>Adaptation during the transition from Ophiocordyceps entomopathogen to insect associate is accompanied by gene loss and intensified selection.</title>
        <authorList>
            <person name="Ward C.M."/>
            <person name="Onetto C.A."/>
            <person name="Borneman A.R."/>
        </authorList>
    </citation>
    <scope>NUCLEOTIDE SEQUENCE [LARGE SCALE GENOMIC DNA]</scope>
    <source>
        <strain evidence="3">AWRI1</strain>
        <tissue evidence="3">Single Adult Female</tissue>
    </source>
</reference>
<dbReference type="SMART" id="SM00668">
    <property type="entry name" value="CTLH"/>
    <property type="match status" value="1"/>
</dbReference>
<organism evidence="3 4">
    <name type="scientific">Parthenolecanium corni</name>
    <dbReference type="NCBI Taxonomy" id="536013"/>
    <lineage>
        <taxon>Eukaryota</taxon>
        <taxon>Metazoa</taxon>
        <taxon>Ecdysozoa</taxon>
        <taxon>Arthropoda</taxon>
        <taxon>Hexapoda</taxon>
        <taxon>Insecta</taxon>
        <taxon>Pterygota</taxon>
        <taxon>Neoptera</taxon>
        <taxon>Paraneoptera</taxon>
        <taxon>Hemiptera</taxon>
        <taxon>Sternorrhyncha</taxon>
        <taxon>Coccoidea</taxon>
        <taxon>Coccidae</taxon>
        <taxon>Parthenolecanium</taxon>
    </lineage>
</organism>
<dbReference type="Pfam" id="PF25602">
    <property type="entry name" value="WDR47_COR"/>
    <property type="match status" value="1"/>
</dbReference>
<dbReference type="EMBL" id="JBBCAQ010000035">
    <property type="protein sequence ID" value="KAK7578264.1"/>
    <property type="molecule type" value="Genomic_DNA"/>
</dbReference>
<accession>A0AAN9T906</accession>
<dbReference type="InterPro" id="IPR006594">
    <property type="entry name" value="LisH"/>
</dbReference>
<gene>
    <name evidence="3" type="ORF">V9T40_010469</name>
</gene>
<dbReference type="Proteomes" id="UP001367676">
    <property type="component" value="Unassembled WGS sequence"/>
</dbReference>
<name>A0AAN9T906_9HEMI</name>
<evidence type="ECO:0000259" key="2">
    <source>
        <dbReference type="PROSITE" id="PS50897"/>
    </source>
</evidence>
<dbReference type="AlphaFoldDB" id="A0AAN9T906"/>
<comment type="caution">
    <text evidence="3">The sequence shown here is derived from an EMBL/GenBank/DDBJ whole genome shotgun (WGS) entry which is preliminary data.</text>
</comment>
<dbReference type="PROSITE" id="PS50897">
    <property type="entry name" value="CTLH"/>
    <property type="match status" value="1"/>
</dbReference>
<dbReference type="InterPro" id="IPR040067">
    <property type="entry name" value="WDR47"/>
</dbReference>
<dbReference type="InterPro" id="IPR006595">
    <property type="entry name" value="CTLH_C"/>
</dbReference>
<evidence type="ECO:0000313" key="4">
    <source>
        <dbReference type="Proteomes" id="UP001367676"/>
    </source>
</evidence>
<dbReference type="PANTHER" id="PTHR19863">
    <property type="entry name" value="NEMITIN (NEURONAL ENRICHED MAP INTERACTING PROTEIN) HOMOLOG"/>
    <property type="match status" value="1"/>
</dbReference>
<feature type="region of interest" description="Disordered" evidence="1">
    <location>
        <begin position="411"/>
        <end position="464"/>
    </location>
</feature>
<evidence type="ECO:0000256" key="1">
    <source>
        <dbReference type="SAM" id="MobiDB-lite"/>
    </source>
</evidence>
<keyword evidence="4" id="KW-1185">Reference proteome</keyword>
<sequence length="693" mass="76937">MPSAHLTLREEDIIRLVLEFLQNRGLHIAQLGIERETGVINGYYSDDVLFLRQLILDGQWDDVLEFIQPMEALQEFDMKRFRFIILQHKYVELLCIKSEAACVMGTSIANLDSAVEEVVKVLHELEKVAPSKEDYSNLCLMLTLPRLSDHLSYKDWNPSSARVQCFRDIYPLVEKYLPPIKKPNEKELAIAKNDRLIQLIIKGMLYESCVRFCQAKATGSKDHLLQEINFSRLLDGSVSFGDSDLSLISWLQNIPADTFAIPFEQKRLNIDVEQIERPSLETSWTEHMLITPIKPKTFPHSAMPFTRPRSAADIMSRSLLPSLDVVPNGPQAAGADPSQASGKVLMAQSAADLGSCAMVRSSFASFHLSGLKPNKSMNTSVDKLFENENDVFLSGNYNDQLPSISEIHQAAAKTPLSSTRSHSAERKSNAESVASTPDHRSRETSNSTTGRSSRRDSLTDKPPANLVLTEAPLVNNLSAAATNDNVGNNKTNNVNNAANYDQGDLMKEFQRQKQMLHETIIAQDRERQELWRQLQNTESRLQEDKFCCDVHQYTIMYMNVASSMLPSCKYHCKKAFRNNAYENMCMARTNSAAAAAHVINTPRNNGMTGNPPATVVVRSSALSSVGGAVLGQNNLNNGGGISVNQNVDAQMMAANAAKINVTNGPKQLPPQPVNGAKHNHLDSNSCDMIKVSF</sequence>
<protein>
    <recommendedName>
        <fullName evidence="2">CTLH domain-containing protein</fullName>
    </recommendedName>
</protein>